<dbReference type="AlphaFoldDB" id="A0A7Y4MVC3"/>
<dbReference type="Gene3D" id="1.25.10.10">
    <property type="entry name" value="Leucine-rich Repeat Variant"/>
    <property type="match status" value="1"/>
</dbReference>
<organism evidence="1 2">
    <name type="scientific">Myxococcus xanthus</name>
    <dbReference type="NCBI Taxonomy" id="34"/>
    <lineage>
        <taxon>Bacteria</taxon>
        <taxon>Pseudomonadati</taxon>
        <taxon>Myxococcota</taxon>
        <taxon>Myxococcia</taxon>
        <taxon>Myxococcales</taxon>
        <taxon>Cystobacterineae</taxon>
        <taxon>Myxococcaceae</taxon>
        <taxon>Myxococcus</taxon>
    </lineage>
</organism>
<comment type="caution">
    <text evidence="1">The sequence shown here is derived from an EMBL/GenBank/DDBJ whole genome shotgun (WGS) entry which is preliminary data.</text>
</comment>
<reference evidence="1 2" key="1">
    <citation type="submission" date="2020-05" db="EMBL/GenBank/DDBJ databases">
        <authorList>
            <person name="Whitworth D."/>
        </authorList>
    </citation>
    <scope>NUCLEOTIDE SEQUENCE [LARGE SCALE GENOMIC DNA]</scope>
    <source>
        <strain evidence="1 2">AM005</strain>
    </source>
</reference>
<dbReference type="InterPro" id="IPR016024">
    <property type="entry name" value="ARM-type_fold"/>
</dbReference>
<dbReference type="RefSeq" id="WP_171452924.1">
    <property type="nucleotide sequence ID" value="NZ_JABFNS010000139.1"/>
</dbReference>
<dbReference type="Proteomes" id="UP000533080">
    <property type="component" value="Unassembled WGS sequence"/>
</dbReference>
<evidence type="ECO:0008006" key="3">
    <source>
        <dbReference type="Google" id="ProtNLM"/>
    </source>
</evidence>
<evidence type="ECO:0000313" key="1">
    <source>
        <dbReference type="EMBL" id="NOJ82543.1"/>
    </source>
</evidence>
<dbReference type="Pfam" id="PF13646">
    <property type="entry name" value="HEAT_2"/>
    <property type="match status" value="1"/>
</dbReference>
<accession>A0A7Y4MVC3</accession>
<dbReference type="SUPFAM" id="SSF48371">
    <property type="entry name" value="ARM repeat"/>
    <property type="match status" value="1"/>
</dbReference>
<dbReference type="EMBL" id="JABFNT010000133">
    <property type="protein sequence ID" value="NOJ82543.1"/>
    <property type="molecule type" value="Genomic_DNA"/>
</dbReference>
<evidence type="ECO:0000313" key="2">
    <source>
        <dbReference type="Proteomes" id="UP000533080"/>
    </source>
</evidence>
<proteinExistence type="predicted"/>
<sequence>MSELAFLLTQRQRYLHDAEVEWPDVELLEVRIFRHVEAMRSGDDSAIACAREALASDASDELMAGIHARVQLGPDEQGIEEVLARLVDLDVALLPNCIQALMWVQHPKLLAHLTVLLNSRCKSLRAFAARVIGLRGDGGAEALLPLLDDAEQEVRAAAALAVSELGHRAALPVLERKLTQAPVEEMAEWALAALRLGSTRALHVCRQFCRARAPRGTRLPWLLGLGGEAQDFGLLMQLSDEAEYLMGSLEALGVLGVPAAAPLLLEHLGHERPAVKNVAAKALSLMSGAGLTETALVPDEEGDEGEAVAFRQVVQPSTAPAAWRAWWATHRARLEGASRLRLGQPFHLALCLEELAHPRTSFGDRTRAGLELVIRSGHHVGFQPDWLVRQQRRAIEQWRRFGAMHNWR</sequence>
<name>A0A7Y4MVC3_MYXXA</name>
<dbReference type="InterPro" id="IPR011989">
    <property type="entry name" value="ARM-like"/>
</dbReference>
<gene>
    <name evidence="1" type="ORF">HNV28_30185</name>
</gene>
<protein>
    <recommendedName>
        <fullName evidence="3">TIGR02270 family protein</fullName>
    </recommendedName>
</protein>